<dbReference type="PROSITE" id="PS01124">
    <property type="entry name" value="HTH_ARAC_FAMILY_2"/>
    <property type="match status" value="1"/>
</dbReference>
<dbReference type="RefSeq" id="WP_006040217.1">
    <property type="nucleotide sequence ID" value="NZ_AEDD01000013.1"/>
</dbReference>
<dbReference type="GO" id="GO:0003700">
    <property type="term" value="F:DNA-binding transcription factor activity"/>
    <property type="evidence" value="ECO:0007669"/>
    <property type="project" value="InterPro"/>
</dbReference>
<protein>
    <submittedName>
        <fullName evidence="11">Two component transcriptional regulator, AraC family</fullName>
    </submittedName>
</protein>
<evidence type="ECO:0000256" key="5">
    <source>
        <dbReference type="ARBA" id="ARBA00023015"/>
    </source>
</evidence>
<evidence type="ECO:0000256" key="7">
    <source>
        <dbReference type="ARBA" id="ARBA00023163"/>
    </source>
</evidence>
<keyword evidence="2" id="KW-0963">Cytoplasm</keyword>
<dbReference type="Gene3D" id="1.10.10.60">
    <property type="entry name" value="Homeodomain-like"/>
    <property type="match status" value="2"/>
</dbReference>
<dbReference type="STRING" id="717606.PaecuDRAFT_4234"/>
<keyword evidence="3 8" id="KW-0597">Phosphoprotein</keyword>
<dbReference type="Pfam" id="PF12833">
    <property type="entry name" value="HTH_18"/>
    <property type="match status" value="1"/>
</dbReference>
<dbReference type="PANTHER" id="PTHR42713">
    <property type="entry name" value="HISTIDINE KINASE-RELATED"/>
    <property type="match status" value="1"/>
</dbReference>
<dbReference type="OrthoDB" id="9794370at2"/>
<dbReference type="EMBL" id="AEDD01000013">
    <property type="protein sequence ID" value="EFM08769.1"/>
    <property type="molecule type" value="Genomic_DNA"/>
</dbReference>
<feature type="domain" description="HTH araC/xylS-type" evidence="9">
    <location>
        <begin position="294"/>
        <end position="392"/>
    </location>
</feature>
<dbReference type="SUPFAM" id="SSF46689">
    <property type="entry name" value="Homeodomain-like"/>
    <property type="match status" value="2"/>
</dbReference>
<dbReference type="InterPro" id="IPR001789">
    <property type="entry name" value="Sig_transdc_resp-reg_receiver"/>
</dbReference>
<dbReference type="SMART" id="SM00448">
    <property type="entry name" value="REC"/>
    <property type="match status" value="1"/>
</dbReference>
<feature type="domain" description="Response regulatory" evidence="10">
    <location>
        <begin position="4"/>
        <end position="121"/>
    </location>
</feature>
<evidence type="ECO:0000256" key="1">
    <source>
        <dbReference type="ARBA" id="ARBA00004496"/>
    </source>
</evidence>
<sequence length="396" mass="43990">MKMKVMLVDDELLVRLGIKSLIDWEKHGFEFIGDAPDGEKALELMERQIPDILLTDIVMPRMDGLELIEIVKKRYPQTLAIVLSSHNEFDYVRKAMKLGVEDYLLKTSMKPSELLELLIEASAKLADSVTQTSAPEQQGTSLKENDKEGLTRRLGAWISGEKPDAAGEEELPATSVLLVLSVKQIRDGAMAQSAIRLLEHLVLAELGEVLGASPIAIESAGLVALLALPAYDEGELERTVSHLVSASQQLLGITLSAEWSGVLTGWEEIADFYAAAIASVAGQGRREPSREDIKRLLDYMGANYTMELSLKQAAAMINMSESYLSTIFKKETGLGFTDWINAMRIEQAAAYLEQTNHPSYWIAEQVGYENINYFGRIFKKIKGVSPQKYRALHQKK</sequence>
<evidence type="ECO:0000256" key="4">
    <source>
        <dbReference type="ARBA" id="ARBA00023012"/>
    </source>
</evidence>
<dbReference type="eggNOG" id="COG2207">
    <property type="taxonomic scope" value="Bacteria"/>
</dbReference>
<dbReference type="GO" id="GO:0005737">
    <property type="term" value="C:cytoplasm"/>
    <property type="evidence" value="ECO:0007669"/>
    <property type="project" value="UniProtKB-SubCell"/>
</dbReference>
<evidence type="ECO:0000313" key="12">
    <source>
        <dbReference type="Proteomes" id="UP000005387"/>
    </source>
</evidence>
<evidence type="ECO:0000256" key="8">
    <source>
        <dbReference type="PROSITE-ProRule" id="PRU00169"/>
    </source>
</evidence>
<accession>E0IEZ3</accession>
<evidence type="ECO:0000256" key="6">
    <source>
        <dbReference type="ARBA" id="ARBA00023125"/>
    </source>
</evidence>
<dbReference type="GO" id="GO:0000160">
    <property type="term" value="P:phosphorelay signal transduction system"/>
    <property type="evidence" value="ECO:0007669"/>
    <property type="project" value="UniProtKB-KW"/>
</dbReference>
<keyword evidence="12" id="KW-1185">Reference proteome</keyword>
<evidence type="ECO:0000313" key="11">
    <source>
        <dbReference type="EMBL" id="EFM08769.1"/>
    </source>
</evidence>
<evidence type="ECO:0000259" key="9">
    <source>
        <dbReference type="PROSITE" id="PS01124"/>
    </source>
</evidence>
<dbReference type="eggNOG" id="COG4753">
    <property type="taxonomic scope" value="Bacteria"/>
</dbReference>
<proteinExistence type="predicted"/>
<dbReference type="InterPro" id="IPR011006">
    <property type="entry name" value="CheY-like_superfamily"/>
</dbReference>
<dbReference type="SUPFAM" id="SSF52172">
    <property type="entry name" value="CheY-like"/>
    <property type="match status" value="1"/>
</dbReference>
<dbReference type="SMART" id="SM00342">
    <property type="entry name" value="HTH_ARAC"/>
    <property type="match status" value="1"/>
</dbReference>
<evidence type="ECO:0000256" key="2">
    <source>
        <dbReference type="ARBA" id="ARBA00022490"/>
    </source>
</evidence>
<dbReference type="PANTHER" id="PTHR42713:SF3">
    <property type="entry name" value="TRANSCRIPTIONAL REGULATORY PROTEIN HPTR"/>
    <property type="match status" value="1"/>
</dbReference>
<dbReference type="InterPro" id="IPR009057">
    <property type="entry name" value="Homeodomain-like_sf"/>
</dbReference>
<gene>
    <name evidence="11" type="ORF">PaecuDRAFT_4234</name>
</gene>
<dbReference type="Gene3D" id="3.40.50.2300">
    <property type="match status" value="1"/>
</dbReference>
<comment type="subcellular location">
    <subcellularLocation>
        <location evidence="1">Cytoplasm</location>
    </subcellularLocation>
</comment>
<dbReference type="PROSITE" id="PS50110">
    <property type="entry name" value="RESPONSE_REGULATORY"/>
    <property type="match status" value="1"/>
</dbReference>
<keyword evidence="7" id="KW-0804">Transcription</keyword>
<keyword evidence="4" id="KW-0902">Two-component regulatory system</keyword>
<keyword evidence="5" id="KW-0805">Transcription regulation</keyword>
<keyword evidence="6" id="KW-0238">DNA-binding</keyword>
<feature type="modified residue" description="4-aspartylphosphate" evidence="8">
    <location>
        <position position="56"/>
    </location>
</feature>
<reference evidence="11 12" key="1">
    <citation type="submission" date="2010-07" db="EMBL/GenBank/DDBJ databases">
        <title>The draft genome of Paenibacillus curdlanolyticus YK9.</title>
        <authorList>
            <consortium name="US DOE Joint Genome Institute (JGI-PGF)"/>
            <person name="Lucas S."/>
            <person name="Copeland A."/>
            <person name="Lapidus A."/>
            <person name="Cheng J.-F."/>
            <person name="Bruce D."/>
            <person name="Goodwin L."/>
            <person name="Pitluck S."/>
            <person name="Land M.L."/>
            <person name="Hauser L."/>
            <person name="Chang Y.-J."/>
            <person name="Jeffries C."/>
            <person name="Anderson I.J."/>
            <person name="Johnson E."/>
            <person name="Loganathan U."/>
            <person name="Mulhopadhyay B."/>
            <person name="Kyrpides N."/>
            <person name="Woyke T.J."/>
        </authorList>
    </citation>
    <scope>NUCLEOTIDE SEQUENCE [LARGE SCALE GENOMIC DNA]</scope>
    <source>
        <strain evidence="11 12">YK9</strain>
    </source>
</reference>
<dbReference type="InterPro" id="IPR051552">
    <property type="entry name" value="HptR"/>
</dbReference>
<organism evidence="11 12">
    <name type="scientific">Paenibacillus curdlanolyticus YK9</name>
    <dbReference type="NCBI Taxonomy" id="717606"/>
    <lineage>
        <taxon>Bacteria</taxon>
        <taxon>Bacillati</taxon>
        <taxon>Bacillota</taxon>
        <taxon>Bacilli</taxon>
        <taxon>Bacillales</taxon>
        <taxon>Paenibacillaceae</taxon>
        <taxon>Paenibacillus</taxon>
    </lineage>
</organism>
<dbReference type="Proteomes" id="UP000005387">
    <property type="component" value="Unassembled WGS sequence"/>
</dbReference>
<name>E0IEZ3_9BACL</name>
<evidence type="ECO:0000259" key="10">
    <source>
        <dbReference type="PROSITE" id="PS50110"/>
    </source>
</evidence>
<dbReference type="CDD" id="cd17536">
    <property type="entry name" value="REC_YesN-like"/>
    <property type="match status" value="1"/>
</dbReference>
<dbReference type="InterPro" id="IPR018060">
    <property type="entry name" value="HTH_AraC"/>
</dbReference>
<dbReference type="AlphaFoldDB" id="E0IEZ3"/>
<dbReference type="GO" id="GO:0043565">
    <property type="term" value="F:sequence-specific DNA binding"/>
    <property type="evidence" value="ECO:0007669"/>
    <property type="project" value="InterPro"/>
</dbReference>
<dbReference type="Pfam" id="PF00072">
    <property type="entry name" value="Response_reg"/>
    <property type="match status" value="1"/>
</dbReference>
<evidence type="ECO:0000256" key="3">
    <source>
        <dbReference type="ARBA" id="ARBA00022553"/>
    </source>
</evidence>